<dbReference type="EMBL" id="UFQT01001576">
    <property type="protein sequence ID" value="SSX31056.1"/>
    <property type="molecule type" value="Genomic_DNA"/>
</dbReference>
<comment type="similarity">
    <text evidence="2">Belongs to the corazonin family.</text>
</comment>
<reference evidence="11" key="1">
    <citation type="submission" date="2018-04" db="EMBL/GenBank/DDBJ databases">
        <authorList>
            <person name="Go L.Y."/>
            <person name="Mitchell J.A."/>
        </authorList>
    </citation>
    <scope>NUCLEOTIDE SEQUENCE</scope>
    <source>
        <tissue evidence="11">Whole organism</tissue>
    </source>
</reference>
<dbReference type="VEuPathDB" id="VectorBase:CSON003235"/>
<evidence type="ECO:0000256" key="6">
    <source>
        <dbReference type="ARBA" id="ARBA00022729"/>
    </source>
</evidence>
<proteinExistence type="inferred from homology"/>
<keyword evidence="7" id="KW-0027">Amidation</keyword>
<reference evidence="12" key="2">
    <citation type="submission" date="2018-07" db="EMBL/GenBank/DDBJ databases">
        <authorList>
            <person name="Quirk P.G."/>
            <person name="Krulwich T.A."/>
        </authorList>
    </citation>
    <scope>NUCLEOTIDE SEQUENCE</scope>
</reference>
<dbReference type="Pfam" id="PF17308">
    <property type="entry name" value="Corazonin"/>
    <property type="match status" value="1"/>
</dbReference>
<evidence type="ECO:0000256" key="2">
    <source>
        <dbReference type="ARBA" id="ARBA00009635"/>
    </source>
</evidence>
<accession>A0A336L4M9</accession>
<evidence type="ECO:0000256" key="5">
    <source>
        <dbReference type="ARBA" id="ARBA00022685"/>
    </source>
</evidence>
<dbReference type="AlphaFoldDB" id="A0A336L4M9"/>
<sequence>MGVITYIFLCIYISHITVGQTFQYSRGWTNGKRGIILIPLKKQNLIKQNSLIPCNLKAQTLYPETESKQIRTKFDDHELTIDSDGIQRSIKEDDAY</sequence>
<feature type="chain" id="PRO_5033342812" description="Pro-corazonin" evidence="10">
    <location>
        <begin position="20"/>
        <end position="96"/>
    </location>
</feature>
<evidence type="ECO:0000313" key="11">
    <source>
        <dbReference type="EMBL" id="SSX11489.1"/>
    </source>
</evidence>
<dbReference type="GO" id="GO:0005576">
    <property type="term" value="C:extracellular region"/>
    <property type="evidence" value="ECO:0007669"/>
    <property type="project" value="UniProtKB-SubCell"/>
</dbReference>
<keyword evidence="4" id="KW-0964">Secreted</keyword>
<evidence type="ECO:0000256" key="10">
    <source>
        <dbReference type="SAM" id="SignalP"/>
    </source>
</evidence>
<feature type="signal peptide" evidence="10">
    <location>
        <begin position="1"/>
        <end position="19"/>
    </location>
</feature>
<dbReference type="GO" id="GO:0071858">
    <property type="term" value="F:corazonin receptor binding"/>
    <property type="evidence" value="ECO:0007669"/>
    <property type="project" value="InterPro"/>
</dbReference>
<dbReference type="GO" id="GO:0007218">
    <property type="term" value="P:neuropeptide signaling pathway"/>
    <property type="evidence" value="ECO:0007669"/>
    <property type="project" value="UniProtKB-KW"/>
</dbReference>
<comment type="subcellular location">
    <subcellularLocation>
        <location evidence="1">Secreted</location>
    </subcellularLocation>
</comment>
<evidence type="ECO:0000313" key="12">
    <source>
        <dbReference type="EMBL" id="SSX31056.1"/>
    </source>
</evidence>
<evidence type="ECO:0000256" key="7">
    <source>
        <dbReference type="ARBA" id="ARBA00022815"/>
    </source>
</evidence>
<dbReference type="InterPro" id="IPR020190">
    <property type="entry name" value="Procorazonin"/>
</dbReference>
<organism evidence="11">
    <name type="scientific">Culicoides sonorensis</name>
    <name type="common">Biting midge</name>
    <dbReference type="NCBI Taxonomy" id="179676"/>
    <lineage>
        <taxon>Eukaryota</taxon>
        <taxon>Metazoa</taxon>
        <taxon>Ecdysozoa</taxon>
        <taxon>Arthropoda</taxon>
        <taxon>Hexapoda</taxon>
        <taxon>Insecta</taxon>
        <taxon>Pterygota</taxon>
        <taxon>Neoptera</taxon>
        <taxon>Endopterygota</taxon>
        <taxon>Diptera</taxon>
        <taxon>Nematocera</taxon>
        <taxon>Chironomoidea</taxon>
        <taxon>Ceratopogonidae</taxon>
        <taxon>Ceratopogoninae</taxon>
        <taxon>Culicoides</taxon>
        <taxon>Monoculicoides</taxon>
    </lineage>
</organism>
<keyword evidence="6 10" id="KW-0732">Signal</keyword>
<evidence type="ECO:0000256" key="3">
    <source>
        <dbReference type="ARBA" id="ARBA00014144"/>
    </source>
</evidence>
<keyword evidence="8" id="KW-0873">Pyrrolidone carboxylic acid</keyword>
<evidence type="ECO:0000256" key="1">
    <source>
        <dbReference type="ARBA" id="ARBA00004613"/>
    </source>
</evidence>
<evidence type="ECO:0000256" key="4">
    <source>
        <dbReference type="ARBA" id="ARBA00022525"/>
    </source>
</evidence>
<dbReference type="GO" id="GO:0045823">
    <property type="term" value="P:positive regulation of heart contraction"/>
    <property type="evidence" value="ECO:0007669"/>
    <property type="project" value="InterPro"/>
</dbReference>
<keyword evidence="5" id="KW-0165">Cleavage on pair of basic residues</keyword>
<evidence type="ECO:0000256" key="8">
    <source>
        <dbReference type="ARBA" id="ARBA00023283"/>
    </source>
</evidence>
<dbReference type="EMBL" id="UFQS01001576">
    <property type="protein sequence ID" value="SSX11489.1"/>
    <property type="molecule type" value="Genomic_DNA"/>
</dbReference>
<protein>
    <recommendedName>
        <fullName evidence="3">Pro-corazonin</fullName>
    </recommendedName>
</protein>
<name>A0A336L4M9_CULSO</name>
<keyword evidence="9" id="KW-0527">Neuropeptide</keyword>
<evidence type="ECO:0000256" key="9">
    <source>
        <dbReference type="ARBA" id="ARBA00023320"/>
    </source>
</evidence>
<gene>
    <name evidence="11" type="primary">CSON003235</name>
</gene>